<proteinExistence type="predicted"/>
<gene>
    <name evidence="1" type="ORF">EAH86_10370</name>
</gene>
<comment type="caution">
    <text evidence="1">The sequence shown here is derived from an EMBL/GenBank/DDBJ whole genome shotgun (WGS) entry which is preliminary data.</text>
</comment>
<dbReference type="OrthoDB" id="4732501at2"/>
<evidence type="ECO:0000313" key="2">
    <source>
        <dbReference type="Proteomes" id="UP000317722"/>
    </source>
</evidence>
<evidence type="ECO:0000313" key="1">
    <source>
        <dbReference type="EMBL" id="TPG17159.1"/>
    </source>
</evidence>
<dbReference type="Proteomes" id="UP000317722">
    <property type="component" value="Unassembled WGS sequence"/>
</dbReference>
<name>A0A502CYC1_9MICO</name>
<dbReference type="EMBL" id="RCZM01000003">
    <property type="protein sequence ID" value="TPG17159.1"/>
    <property type="molecule type" value="Genomic_DNA"/>
</dbReference>
<dbReference type="AlphaFoldDB" id="A0A502CYC1"/>
<organism evidence="1 2">
    <name type="scientific">Pedococcus bigeumensis</name>
    <dbReference type="NCBI Taxonomy" id="433644"/>
    <lineage>
        <taxon>Bacteria</taxon>
        <taxon>Bacillati</taxon>
        <taxon>Actinomycetota</taxon>
        <taxon>Actinomycetes</taxon>
        <taxon>Micrococcales</taxon>
        <taxon>Intrasporangiaceae</taxon>
        <taxon>Pedococcus</taxon>
    </lineage>
</organism>
<protein>
    <submittedName>
        <fullName evidence="1">Uncharacterized protein</fullName>
    </submittedName>
</protein>
<dbReference type="RefSeq" id="WP_140740111.1">
    <property type="nucleotide sequence ID" value="NZ_RCZM01000003.1"/>
</dbReference>
<sequence length="95" mass="10373">MALDPELIVALDERAQQVGWQIGWDLRFITAPNPEYVGVTAAAIDKNDDSVNHLLVVGPRAISDGAVDDIRLTLDQLASGMRHIVLDEDGDPRLI</sequence>
<keyword evidence="2" id="KW-1185">Reference proteome</keyword>
<reference evidence="1 2" key="1">
    <citation type="journal article" date="2019" name="Environ. Microbiol.">
        <title>Species interactions and distinct microbial communities in high Arctic permafrost affected cryosols are associated with the CH4 and CO2 gas fluxes.</title>
        <authorList>
            <person name="Altshuler I."/>
            <person name="Hamel J."/>
            <person name="Turney S."/>
            <person name="Magnuson E."/>
            <person name="Levesque R."/>
            <person name="Greer C."/>
            <person name="Whyte L.G."/>
        </authorList>
    </citation>
    <scope>NUCLEOTIDE SEQUENCE [LARGE SCALE GENOMIC DNA]</scope>
    <source>
        <strain evidence="1 2">S9.3A</strain>
    </source>
</reference>
<accession>A0A502CYC1</accession>